<evidence type="ECO:0000313" key="3">
    <source>
        <dbReference type="Proteomes" id="UP000299102"/>
    </source>
</evidence>
<organism evidence="2 3">
    <name type="scientific">Eumeta variegata</name>
    <name type="common">Bagworm moth</name>
    <name type="synonym">Eumeta japonica</name>
    <dbReference type="NCBI Taxonomy" id="151549"/>
    <lineage>
        <taxon>Eukaryota</taxon>
        <taxon>Metazoa</taxon>
        <taxon>Ecdysozoa</taxon>
        <taxon>Arthropoda</taxon>
        <taxon>Hexapoda</taxon>
        <taxon>Insecta</taxon>
        <taxon>Pterygota</taxon>
        <taxon>Neoptera</taxon>
        <taxon>Endopterygota</taxon>
        <taxon>Lepidoptera</taxon>
        <taxon>Glossata</taxon>
        <taxon>Ditrysia</taxon>
        <taxon>Tineoidea</taxon>
        <taxon>Psychidae</taxon>
        <taxon>Oiketicinae</taxon>
        <taxon>Eumeta</taxon>
    </lineage>
</organism>
<dbReference type="EMBL" id="BGZK01000561">
    <property type="protein sequence ID" value="GBP50234.1"/>
    <property type="molecule type" value="Genomic_DNA"/>
</dbReference>
<dbReference type="AlphaFoldDB" id="A0A4C1WJC8"/>
<dbReference type="Proteomes" id="UP000299102">
    <property type="component" value="Unassembled WGS sequence"/>
</dbReference>
<evidence type="ECO:0000256" key="1">
    <source>
        <dbReference type="SAM" id="Phobius"/>
    </source>
</evidence>
<evidence type="ECO:0000313" key="2">
    <source>
        <dbReference type="EMBL" id="GBP50234.1"/>
    </source>
</evidence>
<keyword evidence="3" id="KW-1185">Reference proteome</keyword>
<feature type="transmembrane region" description="Helical" evidence="1">
    <location>
        <begin position="47"/>
        <end position="66"/>
    </location>
</feature>
<protein>
    <submittedName>
        <fullName evidence="2">Uncharacterized protein</fullName>
    </submittedName>
</protein>
<feature type="transmembrane region" description="Helical" evidence="1">
    <location>
        <begin position="86"/>
        <end position="107"/>
    </location>
</feature>
<reference evidence="2 3" key="1">
    <citation type="journal article" date="2019" name="Commun. Biol.">
        <title>The bagworm genome reveals a unique fibroin gene that provides high tensile strength.</title>
        <authorList>
            <person name="Kono N."/>
            <person name="Nakamura H."/>
            <person name="Ohtoshi R."/>
            <person name="Tomita M."/>
            <person name="Numata K."/>
            <person name="Arakawa K."/>
        </authorList>
    </citation>
    <scope>NUCLEOTIDE SEQUENCE [LARGE SCALE GENOMIC DNA]</scope>
</reference>
<sequence length="113" mass="12223">MKKPKQCAGYLKFPGIAGPFATRKQFGACPGRTWPYLAQLRRGPPPAVCLLPNNSVLAAVLLHVIASSKGLNDHRRPWPSASSYDRALFAGMATTSVLSGSTFIRFFGDKDSN</sequence>
<keyword evidence="1" id="KW-0472">Membrane</keyword>
<keyword evidence="1" id="KW-0812">Transmembrane</keyword>
<accession>A0A4C1WJC8</accession>
<keyword evidence="1" id="KW-1133">Transmembrane helix</keyword>
<comment type="caution">
    <text evidence="2">The sequence shown here is derived from an EMBL/GenBank/DDBJ whole genome shotgun (WGS) entry which is preliminary data.</text>
</comment>
<proteinExistence type="predicted"/>
<gene>
    <name evidence="2" type="ORF">EVAR_88069_1</name>
</gene>
<name>A0A4C1WJC8_EUMVA</name>